<dbReference type="STRING" id="394096.DB31_1765"/>
<dbReference type="InterPro" id="IPR001054">
    <property type="entry name" value="A/G_cyclase"/>
</dbReference>
<evidence type="ECO:0000313" key="3">
    <source>
        <dbReference type="EMBL" id="KFE64747.1"/>
    </source>
</evidence>
<dbReference type="Pfam" id="PF05226">
    <property type="entry name" value="CHASE2"/>
    <property type="match status" value="1"/>
</dbReference>
<feature type="domain" description="Guanylate cyclase" evidence="2">
    <location>
        <begin position="614"/>
        <end position="746"/>
    </location>
</feature>
<dbReference type="GO" id="GO:0004016">
    <property type="term" value="F:adenylate cyclase activity"/>
    <property type="evidence" value="ECO:0007669"/>
    <property type="project" value="UniProtKB-ARBA"/>
</dbReference>
<comment type="caution">
    <text evidence="3">The sequence shown here is derived from an EMBL/GenBank/DDBJ whole genome shotgun (WGS) entry which is preliminary data.</text>
</comment>
<sequence>MQSRPVQSSGRRFLKRLGFALLQTAIFGSLIGGLVYVRVPRTQLDSEGAPQTVLTWLVGLIERPESLTYDARARALGESLQRQRLKDAQHPERVVVVTVDDDTLSNAQQSQHRELASYPWPREVMGGMTRRLVEEGASIVLIDTLFPELSPRGCFTQDPQAEGGSEEASDDELFRKGLSQDPGRSVLAFSWSVPRASPPSFQLWPYRARVGSHPGQADARTQAQQVLALQRPAFLIPSGDRVEVWAGVEDEREGQVLAAKLGSPPAPALVRERRSADDASRITPLDLFVSLAEVEVEGLDPSLLLKVRTLRHPVVQLLGSQSLLGSVTAFPDADGVVRGMLHLVNYEPREGEHHILPSQPLAAAMKLAGTRKLRYADGRLSVGDAYSFPMDETGYSLTRWEAGDAGRTAGASVFRTLRAWNILLNLFDLREGRPPRSAHDLEQRAVVLTNTSTYATEYRATPIGETTPRGAVLAQSLENILQSEGIVRAPPRMDLYLTMGMAFFGATIAFFFSRSFRSGFGAVLYFSSAVAALVAYYFVARYVFVEKQLWIAVAGPQFAMVATFLLTTVYTVRTEDEIRDFVNHALGRYVSPEVARLVTRDLSLLVHPERRPMTIFFCDIAGFTRLSEQMEPLRLVQFLNEYLTEMTLAVRASGGQVDKYIGDTVMAFWGAPVRTDRHAHLACDAFLKMHALVQERQEAWVKKYGQRILFRAGINSGDVVVGDMGTELKSNYTVFGDAVGLASWLEGCNKFYGTVALVGEATAQLARDAYVFREVDRVLVKNKPTPIRLHELLGRHGEISPRMQEQLGLYEQALTAYHQRRFNEALELFERCSSEYQDTVAAVYAGRCRRFLVSAPAEDWDGVYEVGEK</sequence>
<dbReference type="EMBL" id="JMCB01000013">
    <property type="protein sequence ID" value="KFE64747.1"/>
    <property type="molecule type" value="Genomic_DNA"/>
</dbReference>
<dbReference type="InterPro" id="IPR007890">
    <property type="entry name" value="CHASE2"/>
</dbReference>
<name>A0A085WAN4_9BACT</name>
<dbReference type="InterPro" id="IPR050697">
    <property type="entry name" value="Adenylyl/Guanylyl_Cyclase_3/4"/>
</dbReference>
<dbReference type="RefSeq" id="WP_083968826.1">
    <property type="nucleotide sequence ID" value="NZ_JMCB01000013.1"/>
</dbReference>
<keyword evidence="4" id="KW-1185">Reference proteome</keyword>
<dbReference type="SMART" id="SM01080">
    <property type="entry name" value="CHASE2"/>
    <property type="match status" value="1"/>
</dbReference>
<dbReference type="CDD" id="cd07302">
    <property type="entry name" value="CHD"/>
    <property type="match status" value="1"/>
</dbReference>
<keyword evidence="1" id="KW-0472">Membrane</keyword>
<dbReference type="PANTHER" id="PTHR43081">
    <property type="entry name" value="ADENYLATE CYCLASE, TERMINAL-DIFFERENTIATION SPECIFIC-RELATED"/>
    <property type="match status" value="1"/>
</dbReference>
<dbReference type="SMART" id="SM00044">
    <property type="entry name" value="CYCc"/>
    <property type="match status" value="1"/>
</dbReference>
<dbReference type="GO" id="GO:0006171">
    <property type="term" value="P:cAMP biosynthetic process"/>
    <property type="evidence" value="ECO:0007669"/>
    <property type="project" value="TreeGrafter"/>
</dbReference>
<gene>
    <name evidence="3" type="ORF">DB31_1765</name>
</gene>
<evidence type="ECO:0000256" key="1">
    <source>
        <dbReference type="SAM" id="Phobius"/>
    </source>
</evidence>
<keyword evidence="1" id="KW-1133">Transmembrane helix</keyword>
<proteinExistence type="predicted"/>
<dbReference type="OrthoDB" id="9806735at2"/>
<dbReference type="PANTHER" id="PTHR43081:SF1">
    <property type="entry name" value="ADENYLATE CYCLASE, TERMINAL-DIFFERENTIATION SPECIFIC"/>
    <property type="match status" value="1"/>
</dbReference>
<dbReference type="PROSITE" id="PS50125">
    <property type="entry name" value="GUANYLATE_CYCLASE_2"/>
    <property type="match status" value="1"/>
</dbReference>
<accession>A0A085WAN4</accession>
<organism evidence="3 4">
    <name type="scientific">Hyalangium minutum</name>
    <dbReference type="NCBI Taxonomy" id="394096"/>
    <lineage>
        <taxon>Bacteria</taxon>
        <taxon>Pseudomonadati</taxon>
        <taxon>Myxococcota</taxon>
        <taxon>Myxococcia</taxon>
        <taxon>Myxococcales</taxon>
        <taxon>Cystobacterineae</taxon>
        <taxon>Archangiaceae</taxon>
        <taxon>Hyalangium</taxon>
    </lineage>
</organism>
<dbReference type="AlphaFoldDB" id="A0A085WAN4"/>
<protein>
    <submittedName>
        <fullName evidence="3">Adenylate cyclase</fullName>
    </submittedName>
</protein>
<dbReference type="PATRIC" id="fig|394096.3.peg.6101"/>
<evidence type="ECO:0000313" key="4">
    <source>
        <dbReference type="Proteomes" id="UP000028725"/>
    </source>
</evidence>
<reference evidence="3 4" key="1">
    <citation type="submission" date="2014-04" db="EMBL/GenBank/DDBJ databases">
        <title>Genome assembly of Hyalangium minutum DSM 14724.</title>
        <authorList>
            <person name="Sharma G."/>
            <person name="Subramanian S."/>
        </authorList>
    </citation>
    <scope>NUCLEOTIDE SEQUENCE [LARGE SCALE GENOMIC DNA]</scope>
    <source>
        <strain evidence="3 4">DSM 14724</strain>
    </source>
</reference>
<evidence type="ECO:0000259" key="2">
    <source>
        <dbReference type="PROSITE" id="PS50125"/>
    </source>
</evidence>
<feature type="transmembrane region" description="Helical" evidence="1">
    <location>
        <begin position="495"/>
        <end position="512"/>
    </location>
</feature>
<feature type="transmembrane region" description="Helical" evidence="1">
    <location>
        <begin position="550"/>
        <end position="572"/>
    </location>
</feature>
<dbReference type="SUPFAM" id="SSF55073">
    <property type="entry name" value="Nucleotide cyclase"/>
    <property type="match status" value="1"/>
</dbReference>
<dbReference type="InterPro" id="IPR029787">
    <property type="entry name" value="Nucleotide_cyclase"/>
</dbReference>
<dbReference type="Proteomes" id="UP000028725">
    <property type="component" value="Unassembled WGS sequence"/>
</dbReference>
<dbReference type="Gene3D" id="3.30.70.1230">
    <property type="entry name" value="Nucleotide cyclase"/>
    <property type="match status" value="1"/>
</dbReference>
<dbReference type="Pfam" id="PF00211">
    <property type="entry name" value="Guanylate_cyc"/>
    <property type="match status" value="1"/>
</dbReference>
<dbReference type="GO" id="GO:0035556">
    <property type="term" value="P:intracellular signal transduction"/>
    <property type="evidence" value="ECO:0007669"/>
    <property type="project" value="InterPro"/>
</dbReference>
<feature type="transmembrane region" description="Helical" evidence="1">
    <location>
        <begin position="20"/>
        <end position="37"/>
    </location>
</feature>
<keyword evidence="1" id="KW-0812">Transmembrane</keyword>
<feature type="transmembrane region" description="Helical" evidence="1">
    <location>
        <begin position="524"/>
        <end position="544"/>
    </location>
</feature>